<dbReference type="InterPro" id="IPR045028">
    <property type="entry name" value="DinG/Rad3-like"/>
</dbReference>
<evidence type="ECO:0000313" key="15">
    <source>
        <dbReference type="EMBL" id="SUZ81001.1"/>
    </source>
</evidence>
<keyword evidence="6" id="KW-0347">Helicase</keyword>
<dbReference type="Gene3D" id="3.40.140.10">
    <property type="entry name" value="Cytidine Deaminase, domain 2"/>
    <property type="match status" value="1"/>
</dbReference>
<reference evidence="15" key="1">
    <citation type="submission" date="2018-05" db="EMBL/GenBank/DDBJ databases">
        <authorList>
            <person name="Lanie J.A."/>
            <person name="Ng W.-L."/>
            <person name="Kazmierczak K.M."/>
            <person name="Andrzejewski T.M."/>
            <person name="Davidsen T.M."/>
            <person name="Wayne K.J."/>
            <person name="Tettelin H."/>
            <person name="Glass J.I."/>
            <person name="Rusch D."/>
            <person name="Podicherti R."/>
            <person name="Tsui H.-C.T."/>
            <person name="Winkler M.E."/>
        </authorList>
    </citation>
    <scope>NUCLEOTIDE SEQUENCE</scope>
</reference>
<name>A0A381QNR1_9ZZZZ</name>
<dbReference type="SMART" id="SM00491">
    <property type="entry name" value="HELICc2"/>
    <property type="match status" value="1"/>
</dbReference>
<keyword evidence="8" id="KW-0408">Iron</keyword>
<evidence type="ECO:0000256" key="6">
    <source>
        <dbReference type="ARBA" id="ARBA00022806"/>
    </source>
</evidence>
<evidence type="ECO:0000256" key="3">
    <source>
        <dbReference type="ARBA" id="ARBA00022741"/>
    </source>
</evidence>
<keyword evidence="9" id="KW-0411">Iron-sulfur</keyword>
<evidence type="ECO:0000256" key="7">
    <source>
        <dbReference type="ARBA" id="ARBA00022840"/>
    </source>
</evidence>
<dbReference type="InterPro" id="IPR027417">
    <property type="entry name" value="P-loop_NTPase"/>
</dbReference>
<dbReference type="InterPro" id="IPR006555">
    <property type="entry name" value="ATP-dep_Helicase_C"/>
</dbReference>
<gene>
    <name evidence="15" type="ORF">METZ01_LOCUS33855</name>
</gene>
<dbReference type="SUPFAM" id="SSF52540">
    <property type="entry name" value="P-loop containing nucleoside triphosphate hydrolases"/>
    <property type="match status" value="1"/>
</dbReference>
<dbReference type="GO" id="GO:0016818">
    <property type="term" value="F:hydrolase activity, acting on acid anhydrides, in phosphorus-containing anhydrides"/>
    <property type="evidence" value="ECO:0007669"/>
    <property type="project" value="InterPro"/>
</dbReference>
<dbReference type="InterPro" id="IPR025657">
    <property type="entry name" value="RadC_JAB"/>
</dbReference>
<evidence type="ECO:0000256" key="13">
    <source>
        <dbReference type="SAM" id="MobiDB-lite"/>
    </source>
</evidence>
<protein>
    <recommendedName>
        <fullName evidence="14">Helicase ATP-binding domain-containing protein</fullName>
    </recommendedName>
</protein>
<evidence type="ECO:0000259" key="14">
    <source>
        <dbReference type="PROSITE" id="PS51193"/>
    </source>
</evidence>
<organism evidence="15">
    <name type="scientific">marine metagenome</name>
    <dbReference type="NCBI Taxonomy" id="408172"/>
    <lineage>
        <taxon>unclassified sequences</taxon>
        <taxon>metagenomes</taxon>
        <taxon>ecological metagenomes</taxon>
    </lineage>
</organism>
<dbReference type="InterPro" id="IPR006554">
    <property type="entry name" value="Helicase-like_DEXD_c2"/>
</dbReference>
<dbReference type="InterPro" id="IPR010614">
    <property type="entry name" value="RAD3-like_helicase_DEAD"/>
</dbReference>
<dbReference type="Pfam" id="PF04002">
    <property type="entry name" value="RadC"/>
    <property type="match status" value="1"/>
</dbReference>
<evidence type="ECO:0000256" key="12">
    <source>
        <dbReference type="ARBA" id="ARBA00023235"/>
    </source>
</evidence>
<evidence type="ECO:0000256" key="2">
    <source>
        <dbReference type="ARBA" id="ARBA00022723"/>
    </source>
</evidence>
<feature type="compositionally biased region" description="Low complexity" evidence="13">
    <location>
        <begin position="1"/>
        <end position="18"/>
    </location>
</feature>
<evidence type="ECO:0000256" key="1">
    <source>
        <dbReference type="ARBA" id="ARBA00022485"/>
    </source>
</evidence>
<dbReference type="PANTHER" id="PTHR11472">
    <property type="entry name" value="DNA REPAIR DEAD HELICASE RAD3/XP-D SUBFAMILY MEMBER"/>
    <property type="match status" value="1"/>
</dbReference>
<dbReference type="InterPro" id="IPR014001">
    <property type="entry name" value="Helicase_ATP-bd"/>
</dbReference>
<dbReference type="Pfam" id="PF13307">
    <property type="entry name" value="Helicase_C_2"/>
    <property type="match status" value="1"/>
</dbReference>
<keyword evidence="5" id="KW-0378">Hydrolase</keyword>
<dbReference type="Gene3D" id="3.40.50.300">
    <property type="entry name" value="P-loop containing nucleotide triphosphate hydrolases"/>
    <property type="match status" value="2"/>
</dbReference>
<evidence type="ECO:0000256" key="11">
    <source>
        <dbReference type="ARBA" id="ARBA00023204"/>
    </source>
</evidence>
<accession>A0A381QNR1</accession>
<keyword evidence="3" id="KW-0547">Nucleotide-binding</keyword>
<evidence type="ECO:0000256" key="5">
    <source>
        <dbReference type="ARBA" id="ARBA00022801"/>
    </source>
</evidence>
<dbReference type="GO" id="GO:0003677">
    <property type="term" value="F:DNA binding"/>
    <property type="evidence" value="ECO:0007669"/>
    <property type="project" value="UniProtKB-KW"/>
</dbReference>
<dbReference type="GO" id="GO:0046872">
    <property type="term" value="F:metal ion binding"/>
    <property type="evidence" value="ECO:0007669"/>
    <property type="project" value="UniProtKB-KW"/>
</dbReference>
<dbReference type="GO" id="GO:0005524">
    <property type="term" value="F:ATP binding"/>
    <property type="evidence" value="ECO:0007669"/>
    <property type="project" value="UniProtKB-KW"/>
</dbReference>
<dbReference type="Pfam" id="PF06733">
    <property type="entry name" value="DEAD_2"/>
    <property type="match status" value="1"/>
</dbReference>
<evidence type="ECO:0000256" key="10">
    <source>
        <dbReference type="ARBA" id="ARBA00023125"/>
    </source>
</evidence>
<dbReference type="GO" id="GO:0006281">
    <property type="term" value="P:DNA repair"/>
    <property type="evidence" value="ECO:0007669"/>
    <property type="project" value="UniProtKB-KW"/>
</dbReference>
<feature type="non-terminal residue" evidence="15">
    <location>
        <position position="1"/>
    </location>
</feature>
<keyword evidence="7" id="KW-0067">ATP-binding</keyword>
<dbReference type="PROSITE" id="PS51193">
    <property type="entry name" value="HELICASE_ATP_BIND_2"/>
    <property type="match status" value="1"/>
</dbReference>
<keyword evidence="1" id="KW-0004">4Fe-4S</keyword>
<dbReference type="PROSITE" id="PS01302">
    <property type="entry name" value="UPF0758"/>
    <property type="match status" value="1"/>
</dbReference>
<evidence type="ECO:0000256" key="8">
    <source>
        <dbReference type="ARBA" id="ARBA00023004"/>
    </source>
</evidence>
<dbReference type="PANTHER" id="PTHR11472:SF34">
    <property type="entry name" value="REGULATOR OF TELOMERE ELONGATION HELICASE 1"/>
    <property type="match status" value="1"/>
</dbReference>
<dbReference type="InterPro" id="IPR014013">
    <property type="entry name" value="Helic_SF1/SF2_ATP-bd_DinG/Rad3"/>
</dbReference>
<dbReference type="GO" id="GO:0003678">
    <property type="term" value="F:DNA helicase activity"/>
    <property type="evidence" value="ECO:0007669"/>
    <property type="project" value="InterPro"/>
</dbReference>
<evidence type="ECO:0000256" key="9">
    <source>
        <dbReference type="ARBA" id="ARBA00023014"/>
    </source>
</evidence>
<keyword evidence="10" id="KW-0238">DNA-binding</keyword>
<feature type="domain" description="Helicase ATP-binding" evidence="14">
    <location>
        <begin position="147"/>
        <end position="417"/>
    </location>
</feature>
<keyword evidence="11" id="KW-0234">DNA repair</keyword>
<dbReference type="SMART" id="SM00487">
    <property type="entry name" value="DEXDc"/>
    <property type="match status" value="1"/>
</dbReference>
<dbReference type="InterPro" id="IPR020891">
    <property type="entry name" value="UPF0758_CS"/>
</dbReference>
<feature type="region of interest" description="Disordered" evidence="13">
    <location>
        <begin position="1"/>
        <end position="23"/>
    </location>
</feature>
<evidence type="ECO:0000256" key="4">
    <source>
        <dbReference type="ARBA" id="ARBA00022763"/>
    </source>
</evidence>
<dbReference type="EMBL" id="UINC01001449">
    <property type="protein sequence ID" value="SUZ81001.1"/>
    <property type="molecule type" value="Genomic_DNA"/>
</dbReference>
<dbReference type="GO" id="GO:0051539">
    <property type="term" value="F:4 iron, 4 sulfur cluster binding"/>
    <property type="evidence" value="ECO:0007669"/>
    <property type="project" value="UniProtKB-KW"/>
</dbReference>
<keyword evidence="12" id="KW-0413">Isomerase</keyword>
<dbReference type="SMART" id="SM00488">
    <property type="entry name" value="DEXDc2"/>
    <property type="match status" value="1"/>
</dbReference>
<keyword evidence="4" id="KW-0227">DNA damage</keyword>
<keyword evidence="2" id="KW-0479">Metal-binding</keyword>
<proteinExistence type="predicted"/>
<dbReference type="AlphaFoldDB" id="A0A381QNR1"/>
<sequence length="849" mass="94262">VQPSDSASSSPASSTSDLRLSRDSAERIRAEIGKAGGREVCFLTRVSPDRMLVEARAVARGNKAAVLAAARDAEEGSVMIHNHPSGDLEPSDADLGVAGRLYEEGIGTAITTNDADRLFVVVEPPKPHVVEPLEIDRLEALIGPKGRLVQEHPAYEDRPGQRTMLRRVAETYNGGGVTLVEAGTGTGKSLAYLIPSAEWALRNAERTMISTNTINLQEQLDQKDLPLVRRLLGEEVDWELVKGRGNYISIRRAQLAAESAPLLFSDDRRDELDQLLGWIGQTEDGSRADLTFVPTEDVWDEVKSDADICLRARCPHFQACFYQRSRRRAASATLLITNHHLLFTDLSVRMATQNYKASAVLPAYRHLILDEAHNIEDAATSHLGSEVTRRGMFRMLARLDRRGRGVLTAVQEALAGRTEREPAMELRSRIESRVRPALEEARAELTLFLDVLEPILPSDAKGAVRLGTAEMPEPASHPAVRERLDGLVSAFRTLSRELRGVRERLEDHDTLGEGLEGRLLDLRNGEGRLVDTAHTLQTVLDGDAEEVRYVRWLEWRGKSRGKNRNLVIASAPIEVGDLLREHLFGKVETAVLCSATLATKDSFAFLRSRIGLLDDTSIEYDVNLEINESIINSPFEFDRQTILVVPTDLPDVNDPSGRFDEATAEVVRDTCSISGGGTFVLFTSHRALRRVAELLRADTALPWPLFVQGEDTRARLLERFVESGSGLLLGTASFWEGVDVPGRPLRGLIIQRLPFKVPTEPITAARIEAIERRGGSSFEEFVLPLAALKLKQGFGRLVRSREDQGAILILDDRIVRKRYGAYLRESLPPAPLRKGPWTELTRLLKEFYD</sequence>